<protein>
    <submittedName>
        <fullName evidence="1">Uncharacterized protein</fullName>
    </submittedName>
</protein>
<dbReference type="AlphaFoldDB" id="A0A9W7ASV6"/>
<keyword evidence="2" id="KW-1185">Reference proteome</keyword>
<evidence type="ECO:0000313" key="1">
    <source>
        <dbReference type="EMBL" id="GMH73315.1"/>
    </source>
</evidence>
<dbReference type="Proteomes" id="UP001165122">
    <property type="component" value="Unassembled WGS sequence"/>
</dbReference>
<proteinExistence type="predicted"/>
<name>A0A9W7ASV6_9STRA</name>
<accession>A0A9W7ASV6</accession>
<organism evidence="1 2">
    <name type="scientific">Triparma laevis f. longispina</name>
    <dbReference type="NCBI Taxonomy" id="1714387"/>
    <lineage>
        <taxon>Eukaryota</taxon>
        <taxon>Sar</taxon>
        <taxon>Stramenopiles</taxon>
        <taxon>Ochrophyta</taxon>
        <taxon>Bolidophyceae</taxon>
        <taxon>Parmales</taxon>
        <taxon>Triparmaceae</taxon>
        <taxon>Triparma</taxon>
    </lineage>
</organism>
<evidence type="ECO:0000313" key="2">
    <source>
        <dbReference type="Proteomes" id="UP001165122"/>
    </source>
</evidence>
<dbReference type="EMBL" id="BRXW01000672">
    <property type="protein sequence ID" value="GMH73315.1"/>
    <property type="molecule type" value="Genomic_DNA"/>
</dbReference>
<reference evidence="2" key="1">
    <citation type="journal article" date="2023" name="Commun. Biol.">
        <title>Genome analysis of Parmales, the sister group of diatoms, reveals the evolutionary specialization of diatoms from phago-mixotrophs to photoautotrophs.</title>
        <authorList>
            <person name="Ban H."/>
            <person name="Sato S."/>
            <person name="Yoshikawa S."/>
            <person name="Yamada K."/>
            <person name="Nakamura Y."/>
            <person name="Ichinomiya M."/>
            <person name="Sato N."/>
            <person name="Blanc-Mathieu R."/>
            <person name="Endo H."/>
            <person name="Kuwata A."/>
            <person name="Ogata H."/>
        </authorList>
    </citation>
    <scope>NUCLEOTIDE SEQUENCE [LARGE SCALE GENOMIC DNA]</scope>
    <source>
        <strain evidence="2">NIES 3700</strain>
    </source>
</reference>
<gene>
    <name evidence="1" type="ORF">TrLO_g1006</name>
</gene>
<comment type="caution">
    <text evidence="1">The sequence shown here is derived from an EMBL/GenBank/DDBJ whole genome shotgun (WGS) entry which is preliminary data.</text>
</comment>
<sequence length="187" mass="21151">MSLCSTLVYQNSFQRDSILHISMWLGKLSSKCVREINPQTDILPLNVNVNATGWKSWKAGNYLSINSTSTNLLKDLLQTLQLPSGKTYRDHISLYRKCGSNSKHVNEQFKKVREGLEGFDWGEVVGWSVRAKIVGREYDECRVLDGEGEGTQQGNQQGTLTELWGGLSITYLLLGEQRNEMQGFIIF</sequence>